<gene>
    <name evidence="2" type="ORF">EPK99_10395</name>
</gene>
<feature type="transmembrane region" description="Helical" evidence="1">
    <location>
        <begin position="6"/>
        <end position="25"/>
    </location>
</feature>
<evidence type="ECO:0000313" key="3">
    <source>
        <dbReference type="Proteomes" id="UP000287687"/>
    </source>
</evidence>
<keyword evidence="1" id="KW-0812">Transmembrane</keyword>
<proteinExistence type="predicted"/>
<sequence>MTYMPMIALAAVLISGIGFTGWWILNHWKASKAPTGQVPPEVPTRRWLRREAKNARDAKRRV</sequence>
<dbReference type="Proteomes" id="UP000287687">
    <property type="component" value="Unassembled WGS sequence"/>
</dbReference>
<evidence type="ECO:0000313" key="2">
    <source>
        <dbReference type="EMBL" id="RWX78975.1"/>
    </source>
</evidence>
<keyword evidence="1" id="KW-1133">Transmembrane helix</keyword>
<reference evidence="2 3" key="1">
    <citation type="submission" date="2019-01" db="EMBL/GenBank/DDBJ databases">
        <title>The draft genome of Rhizobium sp. 24NR.</title>
        <authorList>
            <person name="Liu L."/>
            <person name="Liang L."/>
            <person name="Shi S."/>
            <person name="Xu L."/>
            <person name="Wang X."/>
            <person name="Li L."/>
            <person name="Zhang X."/>
        </authorList>
    </citation>
    <scope>NUCLEOTIDE SEQUENCE [LARGE SCALE GENOMIC DNA]</scope>
    <source>
        <strain evidence="2 3">24NR</strain>
    </source>
</reference>
<keyword evidence="3" id="KW-1185">Reference proteome</keyword>
<organism evidence="2 3">
    <name type="scientific">Neorhizobium lilium</name>
    <dbReference type="NCBI Taxonomy" id="2503024"/>
    <lineage>
        <taxon>Bacteria</taxon>
        <taxon>Pseudomonadati</taxon>
        <taxon>Pseudomonadota</taxon>
        <taxon>Alphaproteobacteria</taxon>
        <taxon>Hyphomicrobiales</taxon>
        <taxon>Rhizobiaceae</taxon>
        <taxon>Rhizobium/Agrobacterium group</taxon>
        <taxon>Neorhizobium</taxon>
    </lineage>
</organism>
<evidence type="ECO:0000256" key="1">
    <source>
        <dbReference type="SAM" id="Phobius"/>
    </source>
</evidence>
<keyword evidence="1" id="KW-0472">Membrane</keyword>
<dbReference type="RefSeq" id="WP_128442950.1">
    <property type="nucleotide sequence ID" value="NZ_SBIP01000002.1"/>
</dbReference>
<protein>
    <submittedName>
        <fullName evidence="2">Uncharacterized protein</fullName>
    </submittedName>
</protein>
<comment type="caution">
    <text evidence="2">The sequence shown here is derived from an EMBL/GenBank/DDBJ whole genome shotgun (WGS) entry which is preliminary data.</text>
</comment>
<accession>A0A3S3RIK8</accession>
<dbReference type="OrthoDB" id="8455227at2"/>
<dbReference type="AlphaFoldDB" id="A0A3S3RIK8"/>
<name>A0A3S3RIK8_9HYPH</name>
<dbReference type="EMBL" id="SBIP01000002">
    <property type="protein sequence ID" value="RWX78975.1"/>
    <property type="molecule type" value="Genomic_DNA"/>
</dbReference>